<keyword evidence="17" id="KW-1208">Phospholipid metabolism</keyword>
<dbReference type="UniPathway" id="UPA00557">
    <property type="reaction ID" value="UER00614"/>
</dbReference>
<feature type="transmembrane region" description="Helical" evidence="19">
    <location>
        <begin position="79"/>
        <end position="96"/>
    </location>
</feature>
<feature type="transmembrane region" description="Helical" evidence="19">
    <location>
        <begin position="175"/>
        <end position="195"/>
    </location>
</feature>
<feature type="transmembrane region" description="Helical" evidence="19">
    <location>
        <begin position="28"/>
        <end position="44"/>
    </location>
</feature>
<evidence type="ECO:0000256" key="11">
    <source>
        <dbReference type="ARBA" id="ARBA00022692"/>
    </source>
</evidence>
<keyword evidence="14" id="KW-0443">Lipid metabolism</keyword>
<dbReference type="PANTHER" id="PTHR46382:SF1">
    <property type="entry name" value="PHOSPHATIDATE CYTIDYLYLTRANSFERASE"/>
    <property type="match status" value="1"/>
</dbReference>
<keyword evidence="13 19" id="KW-1133">Transmembrane helix</keyword>
<gene>
    <name evidence="20" type="ORF">B9G39_17160</name>
</gene>
<organism evidence="20 21">
    <name type="scientific">Zooshikella ganghwensis</name>
    <dbReference type="NCBI Taxonomy" id="202772"/>
    <lineage>
        <taxon>Bacteria</taxon>
        <taxon>Pseudomonadati</taxon>
        <taxon>Pseudomonadota</taxon>
        <taxon>Gammaproteobacteria</taxon>
        <taxon>Oceanospirillales</taxon>
        <taxon>Zooshikellaceae</taxon>
        <taxon>Zooshikella</taxon>
    </lineage>
</organism>
<proteinExistence type="inferred from homology"/>
<dbReference type="AlphaFoldDB" id="A0A4P9VRI3"/>
<dbReference type="GO" id="GO:0004605">
    <property type="term" value="F:phosphatidate cytidylyltransferase activity"/>
    <property type="evidence" value="ECO:0007669"/>
    <property type="project" value="UniProtKB-EC"/>
</dbReference>
<keyword evidence="10 18" id="KW-0808">Transferase</keyword>
<dbReference type="InterPro" id="IPR000374">
    <property type="entry name" value="PC_trans"/>
</dbReference>
<keyword evidence="9" id="KW-0444">Lipid biosynthesis</keyword>
<feature type="transmembrane region" description="Helical" evidence="19">
    <location>
        <begin position="133"/>
        <end position="154"/>
    </location>
</feature>
<evidence type="ECO:0000256" key="2">
    <source>
        <dbReference type="ARBA" id="ARBA00004651"/>
    </source>
</evidence>
<evidence type="ECO:0000256" key="7">
    <source>
        <dbReference type="ARBA" id="ARBA00019373"/>
    </source>
</evidence>
<protein>
    <recommendedName>
        <fullName evidence="7 18">Phosphatidate cytidylyltransferase</fullName>
        <ecNumber evidence="6 18">2.7.7.41</ecNumber>
    </recommendedName>
</protein>
<evidence type="ECO:0000256" key="3">
    <source>
        <dbReference type="ARBA" id="ARBA00005119"/>
    </source>
</evidence>
<keyword evidence="8" id="KW-1003">Cell membrane</keyword>
<reference evidence="20 21" key="1">
    <citation type="submission" date="2017-04" db="EMBL/GenBank/DDBJ databases">
        <title>Draft genome sequence of Zooshikella ganghwensis VG4 isolated from Red Sea sediments.</title>
        <authorList>
            <person name="Rehman Z."/>
            <person name="Alam I."/>
            <person name="Kamau A."/>
            <person name="Bajic V."/>
            <person name="Leiknes T."/>
        </authorList>
    </citation>
    <scope>NUCLEOTIDE SEQUENCE [LARGE SCALE GENOMIC DNA]</scope>
    <source>
        <strain evidence="20 21">VG4</strain>
    </source>
</reference>
<evidence type="ECO:0000256" key="16">
    <source>
        <dbReference type="ARBA" id="ARBA00023209"/>
    </source>
</evidence>
<evidence type="ECO:0000256" key="14">
    <source>
        <dbReference type="ARBA" id="ARBA00023098"/>
    </source>
</evidence>
<evidence type="ECO:0000256" key="12">
    <source>
        <dbReference type="ARBA" id="ARBA00022695"/>
    </source>
</evidence>
<dbReference type="EC" id="2.7.7.41" evidence="6 18"/>
<evidence type="ECO:0000313" key="21">
    <source>
        <dbReference type="Proteomes" id="UP000257039"/>
    </source>
</evidence>
<feature type="transmembrane region" description="Helical" evidence="19">
    <location>
        <begin position="201"/>
        <end position="221"/>
    </location>
</feature>
<evidence type="ECO:0000313" key="20">
    <source>
        <dbReference type="EMBL" id="RDH45024.1"/>
    </source>
</evidence>
<evidence type="ECO:0000256" key="19">
    <source>
        <dbReference type="SAM" id="Phobius"/>
    </source>
</evidence>
<comment type="subcellular location">
    <subcellularLocation>
        <location evidence="2">Cell membrane</location>
        <topology evidence="2">Multi-pass membrane protein</topology>
    </subcellularLocation>
</comment>
<comment type="caution">
    <text evidence="20">The sequence shown here is derived from an EMBL/GenBank/DDBJ whole genome shotgun (WGS) entry which is preliminary data.</text>
</comment>
<feature type="transmembrane region" description="Helical" evidence="19">
    <location>
        <begin position="108"/>
        <end position="127"/>
    </location>
</feature>
<keyword evidence="11 18" id="KW-0812">Transmembrane</keyword>
<keyword evidence="16" id="KW-0594">Phospholipid biosynthesis</keyword>
<comment type="catalytic activity">
    <reaction evidence="1 18">
        <text>a 1,2-diacyl-sn-glycero-3-phosphate + CTP + H(+) = a CDP-1,2-diacyl-sn-glycerol + diphosphate</text>
        <dbReference type="Rhea" id="RHEA:16229"/>
        <dbReference type="ChEBI" id="CHEBI:15378"/>
        <dbReference type="ChEBI" id="CHEBI:33019"/>
        <dbReference type="ChEBI" id="CHEBI:37563"/>
        <dbReference type="ChEBI" id="CHEBI:58332"/>
        <dbReference type="ChEBI" id="CHEBI:58608"/>
        <dbReference type="EC" id="2.7.7.41"/>
    </reaction>
</comment>
<evidence type="ECO:0000256" key="13">
    <source>
        <dbReference type="ARBA" id="ARBA00022989"/>
    </source>
</evidence>
<dbReference type="RefSeq" id="WP_094788057.1">
    <property type="nucleotide sequence ID" value="NZ_NDXW01000001.1"/>
</dbReference>
<evidence type="ECO:0000256" key="1">
    <source>
        <dbReference type="ARBA" id="ARBA00001698"/>
    </source>
</evidence>
<evidence type="ECO:0000256" key="9">
    <source>
        <dbReference type="ARBA" id="ARBA00022516"/>
    </source>
</evidence>
<evidence type="ECO:0000256" key="4">
    <source>
        <dbReference type="ARBA" id="ARBA00005189"/>
    </source>
</evidence>
<dbReference type="PANTHER" id="PTHR46382">
    <property type="entry name" value="PHOSPHATIDATE CYTIDYLYLTRANSFERASE"/>
    <property type="match status" value="1"/>
</dbReference>
<comment type="similarity">
    <text evidence="5 18">Belongs to the CDS family.</text>
</comment>
<dbReference type="GO" id="GO:0016024">
    <property type="term" value="P:CDP-diacylglycerol biosynthetic process"/>
    <property type="evidence" value="ECO:0007669"/>
    <property type="project" value="UniProtKB-UniPathway"/>
</dbReference>
<evidence type="ECO:0000256" key="15">
    <source>
        <dbReference type="ARBA" id="ARBA00023136"/>
    </source>
</evidence>
<evidence type="ECO:0000256" key="10">
    <source>
        <dbReference type="ARBA" id="ARBA00022679"/>
    </source>
</evidence>
<comment type="pathway">
    <text evidence="4">Lipid metabolism.</text>
</comment>
<keyword evidence="15 19" id="KW-0472">Membrane</keyword>
<keyword evidence="12 18" id="KW-0548">Nucleotidyltransferase</keyword>
<dbReference type="Proteomes" id="UP000257039">
    <property type="component" value="Unassembled WGS sequence"/>
</dbReference>
<evidence type="ECO:0000256" key="17">
    <source>
        <dbReference type="ARBA" id="ARBA00023264"/>
    </source>
</evidence>
<evidence type="ECO:0000256" key="8">
    <source>
        <dbReference type="ARBA" id="ARBA00022475"/>
    </source>
</evidence>
<dbReference type="PROSITE" id="PS01315">
    <property type="entry name" value="CDS"/>
    <property type="match status" value="1"/>
</dbReference>
<evidence type="ECO:0000256" key="6">
    <source>
        <dbReference type="ARBA" id="ARBA00012487"/>
    </source>
</evidence>
<dbReference type="EMBL" id="NDXW01000001">
    <property type="protein sequence ID" value="RDH45024.1"/>
    <property type="molecule type" value="Genomic_DNA"/>
</dbReference>
<name>A0A4P9VRI3_9GAMM</name>
<evidence type="ECO:0000256" key="18">
    <source>
        <dbReference type="RuleBase" id="RU003938"/>
    </source>
</evidence>
<sequence>MLKQRILTAAILAPIVLVGVLFLDLPYFSWFIGAITTLGAWEWANLSGWQQLPQRVGYTLTYVLIMIISAMWIPFTWGVIVSALWWCGAVFLVVQYPKIRCFWEATTIKLAVGLLVLLAAWQAFVLIKMQASSSSLIVFLLLLIWGADSGAYFAGKRFGKHKLAPRVSPGKSWEGVAGGLAVITLLTFIFAWYWQLNWIDSLLLTAIAWLVVASSILGDLVESMFKREQGLKDSSQLLPGHGGVLDRIDSLTAAAPVLALLLVVIGL</sequence>
<keyword evidence="21" id="KW-1185">Reference proteome</keyword>
<accession>A0A4P9VRI3</accession>
<feature type="transmembrane region" description="Helical" evidence="19">
    <location>
        <begin position="56"/>
        <end position="73"/>
    </location>
</feature>
<dbReference type="Pfam" id="PF01148">
    <property type="entry name" value="CTP_transf_1"/>
    <property type="match status" value="1"/>
</dbReference>
<comment type="pathway">
    <text evidence="3 18">Phospholipid metabolism; CDP-diacylglycerol biosynthesis; CDP-diacylglycerol from sn-glycerol 3-phosphate: step 3/3.</text>
</comment>
<dbReference type="GO" id="GO:0005886">
    <property type="term" value="C:plasma membrane"/>
    <property type="evidence" value="ECO:0007669"/>
    <property type="project" value="UniProtKB-SubCell"/>
</dbReference>
<evidence type="ECO:0000256" key="5">
    <source>
        <dbReference type="ARBA" id="ARBA00010185"/>
    </source>
</evidence>